<dbReference type="GO" id="GO:0044325">
    <property type="term" value="F:transmembrane transporter binding"/>
    <property type="evidence" value="ECO:0007669"/>
    <property type="project" value="TreeGrafter"/>
</dbReference>
<keyword evidence="7" id="KW-0770">Synapse</keyword>
<dbReference type="RefSeq" id="XP_030627365.1">
    <property type="nucleotide sequence ID" value="XM_030771505.1"/>
</dbReference>
<dbReference type="FunFam" id="2.60.40.150:FF:000001">
    <property type="entry name" value="Regulating synaptic membrane exocytosis 3, isoform CRA_a"/>
    <property type="match status" value="1"/>
</dbReference>
<reference evidence="13" key="1">
    <citation type="submission" date="2025-08" db="UniProtKB">
        <authorList>
            <consortium name="RefSeq"/>
        </authorList>
    </citation>
    <scope>IDENTIFICATION</scope>
</reference>
<dbReference type="InterPro" id="IPR035892">
    <property type="entry name" value="C2_domain_sf"/>
</dbReference>
<dbReference type="InterPro" id="IPR039032">
    <property type="entry name" value="Rim-like"/>
</dbReference>
<dbReference type="GO" id="GO:0050806">
    <property type="term" value="P:positive regulation of synaptic transmission"/>
    <property type="evidence" value="ECO:0007669"/>
    <property type="project" value="TreeGrafter"/>
</dbReference>
<evidence type="ECO:0000256" key="5">
    <source>
        <dbReference type="ARBA" id="ARBA00022782"/>
    </source>
</evidence>
<dbReference type="AlphaFoldDB" id="A0A6J2V318"/>
<dbReference type="SUPFAM" id="SSF49562">
    <property type="entry name" value="C2 domain (Calcium/lipid-binding domain, CaLB)"/>
    <property type="match status" value="2"/>
</dbReference>
<dbReference type="GO" id="GO:0048167">
    <property type="term" value="P:regulation of synaptic plasticity"/>
    <property type="evidence" value="ECO:0007669"/>
    <property type="project" value="TreeGrafter"/>
</dbReference>
<evidence type="ECO:0000256" key="2">
    <source>
        <dbReference type="ARBA" id="ARBA00022723"/>
    </source>
</evidence>
<feature type="region of interest" description="Disordered" evidence="9">
    <location>
        <begin position="268"/>
        <end position="387"/>
    </location>
</feature>
<feature type="compositionally biased region" description="Basic and acidic residues" evidence="9">
    <location>
        <begin position="312"/>
        <end position="323"/>
    </location>
</feature>
<evidence type="ECO:0000256" key="4">
    <source>
        <dbReference type="ARBA" id="ARBA00022771"/>
    </source>
</evidence>
<dbReference type="Gene3D" id="2.30.42.10">
    <property type="match status" value="1"/>
</dbReference>
<dbReference type="SMART" id="SM00228">
    <property type="entry name" value="PDZ"/>
    <property type="match status" value="1"/>
</dbReference>
<comment type="subcellular location">
    <subcellularLocation>
        <location evidence="8">Synapse</location>
    </subcellularLocation>
</comment>
<dbReference type="GO" id="GO:0042391">
    <property type="term" value="P:regulation of membrane potential"/>
    <property type="evidence" value="ECO:0007669"/>
    <property type="project" value="TreeGrafter"/>
</dbReference>
<keyword evidence="5" id="KW-0221">Differentiation</keyword>
<evidence type="ECO:0000313" key="13">
    <source>
        <dbReference type="RefSeq" id="XP_030627365.1"/>
    </source>
</evidence>
<feature type="domain" description="C2" evidence="10">
    <location>
        <begin position="590"/>
        <end position="708"/>
    </location>
</feature>
<dbReference type="InterPro" id="IPR001478">
    <property type="entry name" value="PDZ"/>
</dbReference>
<dbReference type="FunFam" id="2.60.40.150:FF:000003">
    <property type="entry name" value="Regulating synaptic membrane exocytosis protein 2"/>
    <property type="match status" value="1"/>
</dbReference>
<feature type="compositionally biased region" description="Basic and acidic residues" evidence="9">
    <location>
        <begin position="441"/>
        <end position="452"/>
    </location>
</feature>
<feature type="domain" description="C2" evidence="10">
    <location>
        <begin position="135"/>
        <end position="258"/>
    </location>
</feature>
<dbReference type="GO" id="GO:0031267">
    <property type="term" value="F:small GTPase binding"/>
    <property type="evidence" value="ECO:0007669"/>
    <property type="project" value="InterPro"/>
</dbReference>
<dbReference type="Pfam" id="PF00595">
    <property type="entry name" value="PDZ"/>
    <property type="match status" value="1"/>
</dbReference>
<dbReference type="SUPFAM" id="SSF50156">
    <property type="entry name" value="PDZ domain-like"/>
    <property type="match status" value="1"/>
</dbReference>
<dbReference type="GO" id="GO:0048788">
    <property type="term" value="C:cytoskeleton of presynaptic active zone"/>
    <property type="evidence" value="ECO:0007669"/>
    <property type="project" value="TreeGrafter"/>
</dbReference>
<accession>A0A6J2V318</accession>
<dbReference type="PROSITE" id="PS50004">
    <property type="entry name" value="C2"/>
    <property type="match status" value="2"/>
</dbReference>
<evidence type="ECO:0000256" key="1">
    <source>
        <dbReference type="ARBA" id="ARBA00022553"/>
    </source>
</evidence>
<feature type="region of interest" description="Disordered" evidence="9">
    <location>
        <begin position="422"/>
        <end position="548"/>
    </location>
</feature>
<sequence length="744" mass="83119">MPKEAGALLGLKVVGGKITETGRLGAFITKVKKGSLADVVGHLRAGDEVLQWNGKSLPGATKKEVYNIILDSQSEPQVELVVSRPIGDIPRMPETSHPPLESSSSSFESQKMERPSISVLSPSSPGGLRDAPQLLPGQLSVKMWYDKVGHQLIVNVLQATDLPPRLDGRPRNPYVKMYFLPDRSDKSKRRTKTVKKSLEPKWNQTFVYSHVHRRDFRERMLEITVWDQPRVLEEESDFLGEILIELETALLDDKPHWYRLQTHDLSSIPLPHPSPYLPRRHTHPDTPTKKLQRSQRVSDTDYDDGIGVVHTGGDRSRDRERATTLEVPEQQRSSHHRSRSVSPHREEESRARSRPPNIPMQRSLDEVQHSRRSRSPTRYHDRARVHQEREYIDDSEVILIHRSMRGRSAECLHATSDLQPPLDRVRSASTSCLTPDTNSHSPERERQSRTLDKPSCQKPGKKISDSERTHQNASYSSSTGTPTSARRGRQLPQVPAKSSSVEQEAANKKAKGSSQIQRSQETGMAVEYPRSTMARQASRESTDGSMNSYSSEGNLIFSGMRLGADSQFSDFLDGLGPAQLVGRQTLATPAMGDVQIGLMDKKGQLEVEVIRARGLTPKPGSKSLPAPYVKVYLLDNGVCKAKKKTKIARKTLDPLYQQALLFEESPQGKVLQVIVWGDYGRMDHKCFMGVAQILLEELDLSSTVIGWYKLFPPSSLVDPTLAPLTRRASQSSLDSSAGPPGVRS</sequence>
<feature type="domain" description="PDZ" evidence="11">
    <location>
        <begin position="1"/>
        <end position="84"/>
    </location>
</feature>
<dbReference type="GO" id="GO:0030154">
    <property type="term" value="P:cell differentiation"/>
    <property type="evidence" value="ECO:0007669"/>
    <property type="project" value="UniProtKB-KW"/>
</dbReference>
<evidence type="ECO:0000259" key="11">
    <source>
        <dbReference type="PROSITE" id="PS50106"/>
    </source>
</evidence>
<evidence type="ECO:0000256" key="6">
    <source>
        <dbReference type="ARBA" id="ARBA00022833"/>
    </source>
</evidence>
<keyword evidence="12" id="KW-1185">Reference proteome</keyword>
<dbReference type="Gene3D" id="2.60.40.150">
    <property type="entry name" value="C2 domain"/>
    <property type="match status" value="2"/>
</dbReference>
<name>A0A6J2V318_CHACN</name>
<feature type="region of interest" description="Disordered" evidence="9">
    <location>
        <begin position="88"/>
        <end position="128"/>
    </location>
</feature>
<feature type="compositionally biased region" description="Low complexity" evidence="9">
    <location>
        <begin position="93"/>
        <end position="109"/>
    </location>
</feature>
<dbReference type="PROSITE" id="PS50106">
    <property type="entry name" value="PDZ"/>
    <property type="match status" value="1"/>
</dbReference>
<evidence type="ECO:0000256" key="7">
    <source>
        <dbReference type="ARBA" id="ARBA00023018"/>
    </source>
</evidence>
<keyword evidence="6" id="KW-0862">Zinc</keyword>
<dbReference type="GO" id="GO:0048791">
    <property type="term" value="P:calcium ion-regulated exocytosis of neurotransmitter"/>
    <property type="evidence" value="ECO:0007669"/>
    <property type="project" value="TreeGrafter"/>
</dbReference>
<evidence type="ECO:0000256" key="9">
    <source>
        <dbReference type="SAM" id="MobiDB-lite"/>
    </source>
</evidence>
<feature type="compositionally biased region" description="Polar residues" evidence="9">
    <location>
        <begin position="512"/>
        <end position="522"/>
    </location>
</feature>
<dbReference type="CDD" id="cd04028">
    <property type="entry name" value="C2B_RIM1alpha"/>
    <property type="match status" value="1"/>
</dbReference>
<dbReference type="CTD" id="100149357"/>
<evidence type="ECO:0000256" key="8">
    <source>
        <dbReference type="ARBA" id="ARBA00034103"/>
    </source>
</evidence>
<dbReference type="GO" id="GO:0042734">
    <property type="term" value="C:presynaptic membrane"/>
    <property type="evidence" value="ECO:0007669"/>
    <property type="project" value="TreeGrafter"/>
</dbReference>
<dbReference type="InterPro" id="IPR036034">
    <property type="entry name" value="PDZ_sf"/>
</dbReference>
<keyword evidence="1" id="KW-0597">Phosphoprotein</keyword>
<dbReference type="SMART" id="SM00239">
    <property type="entry name" value="C2"/>
    <property type="match status" value="2"/>
</dbReference>
<keyword evidence="4" id="KW-0863">Zinc-finger</keyword>
<dbReference type="Pfam" id="PF00168">
    <property type="entry name" value="C2"/>
    <property type="match status" value="2"/>
</dbReference>
<dbReference type="InterPro" id="IPR000008">
    <property type="entry name" value="C2_dom"/>
</dbReference>
<feature type="compositionally biased region" description="Polar residues" evidence="9">
    <location>
        <begin position="427"/>
        <end position="440"/>
    </location>
</feature>
<dbReference type="PANTHER" id="PTHR12157:SF18">
    <property type="entry name" value="REGULATING SYNAPTIC MEMBRANE EXOCYTOSIS PROTEIN 1"/>
    <property type="match status" value="1"/>
</dbReference>
<dbReference type="GeneID" id="115809726"/>
<dbReference type="FunFam" id="2.30.42.10:FF:000003">
    <property type="entry name" value="Regulating synaptic membrane exocytosis protein 1, putative"/>
    <property type="match status" value="1"/>
</dbReference>
<dbReference type="CDD" id="cd04031">
    <property type="entry name" value="C2A_RIM1alpha"/>
    <property type="match status" value="1"/>
</dbReference>
<dbReference type="PANTHER" id="PTHR12157">
    <property type="entry name" value="REGULATING SYNAPTIC MEMBRANE EXOCYTOSIS PROTEIN"/>
    <property type="match status" value="1"/>
</dbReference>
<protein>
    <submittedName>
        <fullName evidence="13">Regulating synaptic membrane exocytosis protein 1 isoform X6</fullName>
    </submittedName>
</protein>
<feature type="compositionally biased region" description="Basic and acidic residues" evidence="9">
    <location>
        <begin position="378"/>
        <end position="387"/>
    </location>
</feature>
<keyword evidence="2" id="KW-0479">Metal-binding</keyword>
<dbReference type="Proteomes" id="UP000504632">
    <property type="component" value="Chromosome 4"/>
</dbReference>
<feature type="compositionally biased region" description="Polar residues" evidence="9">
    <location>
        <begin position="471"/>
        <end position="484"/>
    </location>
</feature>
<proteinExistence type="predicted"/>
<keyword evidence="3" id="KW-0677">Repeat</keyword>
<organism evidence="12 13">
    <name type="scientific">Chanos chanos</name>
    <name type="common">Milkfish</name>
    <name type="synonym">Mugil chanos</name>
    <dbReference type="NCBI Taxonomy" id="29144"/>
    <lineage>
        <taxon>Eukaryota</taxon>
        <taxon>Metazoa</taxon>
        <taxon>Chordata</taxon>
        <taxon>Craniata</taxon>
        <taxon>Vertebrata</taxon>
        <taxon>Euteleostomi</taxon>
        <taxon>Actinopterygii</taxon>
        <taxon>Neopterygii</taxon>
        <taxon>Teleostei</taxon>
        <taxon>Ostariophysi</taxon>
        <taxon>Gonorynchiformes</taxon>
        <taxon>Chanidae</taxon>
        <taxon>Chanos</taxon>
    </lineage>
</organism>
<evidence type="ECO:0000256" key="3">
    <source>
        <dbReference type="ARBA" id="ARBA00022737"/>
    </source>
</evidence>
<dbReference type="GO" id="GO:2000300">
    <property type="term" value="P:regulation of synaptic vesicle exocytosis"/>
    <property type="evidence" value="ECO:0007669"/>
    <property type="project" value="TreeGrafter"/>
</dbReference>
<evidence type="ECO:0000259" key="10">
    <source>
        <dbReference type="PROSITE" id="PS50004"/>
    </source>
</evidence>
<gene>
    <name evidence="13" type="primary">rims1a</name>
</gene>
<dbReference type="GO" id="GO:0008270">
    <property type="term" value="F:zinc ion binding"/>
    <property type="evidence" value="ECO:0007669"/>
    <property type="project" value="UniProtKB-KW"/>
</dbReference>
<evidence type="ECO:0000313" key="12">
    <source>
        <dbReference type="Proteomes" id="UP000504632"/>
    </source>
</evidence>
<dbReference type="CDD" id="cd06714">
    <property type="entry name" value="PDZ_RIM-like"/>
    <property type="match status" value="1"/>
</dbReference>